<dbReference type="AlphaFoldDB" id="A0AA39NFM7"/>
<accession>A0AA39NFM7</accession>
<evidence type="ECO:0000313" key="1">
    <source>
        <dbReference type="EMBL" id="KAK0464762.1"/>
    </source>
</evidence>
<reference evidence="1" key="1">
    <citation type="submission" date="2023-06" db="EMBL/GenBank/DDBJ databases">
        <authorList>
            <consortium name="Lawrence Berkeley National Laboratory"/>
            <person name="Ahrendt S."/>
            <person name="Sahu N."/>
            <person name="Indic B."/>
            <person name="Wong-Bajracharya J."/>
            <person name="Merenyi Z."/>
            <person name="Ke H.-M."/>
            <person name="Monk M."/>
            <person name="Kocsube S."/>
            <person name="Drula E."/>
            <person name="Lipzen A."/>
            <person name="Balint B."/>
            <person name="Henrissat B."/>
            <person name="Andreopoulos B."/>
            <person name="Martin F.M."/>
            <person name="Harder C.B."/>
            <person name="Rigling D."/>
            <person name="Ford K.L."/>
            <person name="Foster G.D."/>
            <person name="Pangilinan J."/>
            <person name="Papanicolaou A."/>
            <person name="Barry K."/>
            <person name="LaButti K."/>
            <person name="Viragh M."/>
            <person name="Koriabine M."/>
            <person name="Yan M."/>
            <person name="Riley R."/>
            <person name="Champramary S."/>
            <person name="Plett K.L."/>
            <person name="Tsai I.J."/>
            <person name="Slot J."/>
            <person name="Sipos G."/>
            <person name="Plett J."/>
            <person name="Nagy L.G."/>
            <person name="Grigoriev I.V."/>
        </authorList>
    </citation>
    <scope>NUCLEOTIDE SEQUENCE</scope>
    <source>
        <strain evidence="1">CCBAS 213</strain>
    </source>
</reference>
<protein>
    <submittedName>
        <fullName evidence="1">Uncharacterized protein</fullName>
    </submittedName>
</protein>
<keyword evidence="2" id="KW-1185">Reference proteome</keyword>
<gene>
    <name evidence="1" type="ORF">EV420DRAFT_1476154</name>
</gene>
<dbReference type="GeneID" id="85352866"/>
<organism evidence="1 2">
    <name type="scientific">Armillaria tabescens</name>
    <name type="common">Ringless honey mushroom</name>
    <name type="synonym">Agaricus tabescens</name>
    <dbReference type="NCBI Taxonomy" id="1929756"/>
    <lineage>
        <taxon>Eukaryota</taxon>
        <taxon>Fungi</taxon>
        <taxon>Dikarya</taxon>
        <taxon>Basidiomycota</taxon>
        <taxon>Agaricomycotina</taxon>
        <taxon>Agaricomycetes</taxon>
        <taxon>Agaricomycetidae</taxon>
        <taxon>Agaricales</taxon>
        <taxon>Marasmiineae</taxon>
        <taxon>Physalacriaceae</taxon>
        <taxon>Desarmillaria</taxon>
    </lineage>
</organism>
<comment type="caution">
    <text evidence="1">The sequence shown here is derived from an EMBL/GenBank/DDBJ whole genome shotgun (WGS) entry which is preliminary data.</text>
</comment>
<dbReference type="RefSeq" id="XP_060335883.1">
    <property type="nucleotide sequence ID" value="XM_060469318.1"/>
</dbReference>
<dbReference type="EMBL" id="JAUEPS010000006">
    <property type="protein sequence ID" value="KAK0464762.1"/>
    <property type="molecule type" value="Genomic_DNA"/>
</dbReference>
<name>A0AA39NFM7_ARMTA</name>
<sequence length="167" mass="18681">MNWLQFTASNVLLLTQVEGSGPEINSLLLEHRHILPAFKHSEDAYSPAKVLAAEIPFQPGFQELQLSNAFSFELLCANYIWEASGVSRRMNIEVAIACGNTVGWIARWLVSKEEVKKLLERPSFIMANFNHLATLPIKGEDGVKLVAESIMVEEEKVLVRFIPGSEL</sequence>
<proteinExistence type="predicted"/>
<dbReference type="Proteomes" id="UP001175211">
    <property type="component" value="Unassembled WGS sequence"/>
</dbReference>
<evidence type="ECO:0000313" key="2">
    <source>
        <dbReference type="Proteomes" id="UP001175211"/>
    </source>
</evidence>